<name>A0ABR1DP42_NECAM</name>
<organism evidence="4 5">
    <name type="scientific">Necator americanus</name>
    <name type="common">Human hookworm</name>
    <dbReference type="NCBI Taxonomy" id="51031"/>
    <lineage>
        <taxon>Eukaryota</taxon>
        <taxon>Metazoa</taxon>
        <taxon>Ecdysozoa</taxon>
        <taxon>Nematoda</taxon>
        <taxon>Chromadorea</taxon>
        <taxon>Rhabditida</taxon>
        <taxon>Rhabditina</taxon>
        <taxon>Rhabditomorpha</taxon>
        <taxon>Strongyloidea</taxon>
        <taxon>Ancylostomatidae</taxon>
        <taxon>Bunostominae</taxon>
        <taxon>Necator</taxon>
    </lineage>
</organism>
<feature type="transmembrane region" description="Helical" evidence="2">
    <location>
        <begin position="56"/>
        <end position="76"/>
    </location>
</feature>
<dbReference type="Proteomes" id="UP001303046">
    <property type="component" value="Unassembled WGS sequence"/>
</dbReference>
<proteinExistence type="predicted"/>
<keyword evidence="2" id="KW-0812">Transmembrane</keyword>
<evidence type="ECO:0000313" key="4">
    <source>
        <dbReference type="EMBL" id="KAK6752202.1"/>
    </source>
</evidence>
<keyword evidence="2" id="KW-1133">Transmembrane helix</keyword>
<dbReference type="Pfam" id="PF25492">
    <property type="entry name" value="DUF7911"/>
    <property type="match status" value="1"/>
</dbReference>
<feature type="chain" id="PRO_5045953172" description="Arylesterase" evidence="3">
    <location>
        <begin position="26"/>
        <end position="578"/>
    </location>
</feature>
<feature type="region of interest" description="Disordered" evidence="1">
    <location>
        <begin position="446"/>
        <end position="551"/>
    </location>
</feature>
<gene>
    <name evidence="4" type="primary">Necator_chrIV.g16853</name>
    <name evidence="4" type="ORF">RB195_003555</name>
</gene>
<accession>A0ABR1DP42</accession>
<feature type="compositionally biased region" description="Acidic residues" evidence="1">
    <location>
        <begin position="457"/>
        <end position="472"/>
    </location>
</feature>
<feature type="signal peptide" evidence="3">
    <location>
        <begin position="1"/>
        <end position="25"/>
    </location>
</feature>
<feature type="compositionally biased region" description="Basic and acidic residues" evidence="1">
    <location>
        <begin position="502"/>
        <end position="523"/>
    </location>
</feature>
<feature type="compositionally biased region" description="Polar residues" evidence="1">
    <location>
        <begin position="479"/>
        <end position="491"/>
    </location>
</feature>
<reference evidence="4 5" key="1">
    <citation type="submission" date="2023-08" db="EMBL/GenBank/DDBJ databases">
        <title>A Necator americanus chromosomal reference genome.</title>
        <authorList>
            <person name="Ilik V."/>
            <person name="Petrzelkova K.J."/>
            <person name="Pardy F."/>
            <person name="Fuh T."/>
            <person name="Niatou-Singa F.S."/>
            <person name="Gouil Q."/>
            <person name="Baker L."/>
            <person name="Ritchie M.E."/>
            <person name="Jex A.R."/>
            <person name="Gazzola D."/>
            <person name="Li H."/>
            <person name="Toshio Fujiwara R."/>
            <person name="Zhan B."/>
            <person name="Aroian R.V."/>
            <person name="Pafco B."/>
            <person name="Schwarz E.M."/>
        </authorList>
    </citation>
    <scope>NUCLEOTIDE SEQUENCE [LARGE SCALE GENOMIC DNA]</scope>
    <source>
        <strain evidence="4 5">Aroian</strain>
        <tissue evidence="4">Whole animal</tissue>
    </source>
</reference>
<keyword evidence="2" id="KW-0472">Membrane</keyword>
<comment type="caution">
    <text evidence="4">The sequence shown here is derived from an EMBL/GenBank/DDBJ whole genome shotgun (WGS) entry which is preliminary data.</text>
</comment>
<evidence type="ECO:0000256" key="3">
    <source>
        <dbReference type="SAM" id="SignalP"/>
    </source>
</evidence>
<dbReference type="EMBL" id="JAVFWL010000004">
    <property type="protein sequence ID" value="KAK6752202.1"/>
    <property type="molecule type" value="Genomic_DNA"/>
</dbReference>
<protein>
    <recommendedName>
        <fullName evidence="6">Arylesterase</fullName>
    </recommendedName>
</protein>
<evidence type="ECO:0008006" key="6">
    <source>
        <dbReference type="Google" id="ProtNLM"/>
    </source>
</evidence>
<keyword evidence="5" id="KW-1185">Reference proteome</keyword>
<evidence type="ECO:0000313" key="5">
    <source>
        <dbReference type="Proteomes" id="UP001303046"/>
    </source>
</evidence>
<keyword evidence="3" id="KW-0732">Signal</keyword>
<evidence type="ECO:0000256" key="2">
    <source>
        <dbReference type="SAM" id="Phobius"/>
    </source>
</evidence>
<sequence>MWWSRGAARCHGSLSLLLLCVRSASDTIPAESTYDDGISQRCSSSHRHNTMTYWCWWHFVVLANLVVTSVAADICLSRHFHDVRGNEVDDYIIYGLTQDCQIFFIRPSQIPLLSTINVNVHNSYCYPNLVQLHLKSHKSLLLVTKQAGNRICTLDVQIPPTEMLFGDHLFSYSLLSSLPYASCSHSSPQMFRLEPDLSFLDTVFSDVIYFIDAQSTGALWSVHQFQITTDGFLKHLEKITVNNHAKPLEVWTGPDLANEYVVALDHQRNYLYVRNRYERSLLFECAYDLLFRPNTLVTHYLNTSLKEGRSWLNSMGADGNTLVYTETDRSVNPSITRLFAVNTADVKPGSCLVYTGYAYDVGIMQQATLKNMEAKPLPLFEKSKRTNLTLTTTSASFFVTKGFRITTRVPKPSTRRLATTSSSTTTTTAPKITTIYSTSTEKIVTSSEFRNDKQETVVEEEEEEEEELEAEENIPPIIESTTAYVLDSTISSEEREEEEKEEERGNRIEPLEKSKILERDHEGIGLMTTLHSEEEPEQDSPTNISSAGDLKNKNPLSKAVYKLNAFSLLYCLFLFILE</sequence>
<evidence type="ECO:0000256" key="1">
    <source>
        <dbReference type="SAM" id="MobiDB-lite"/>
    </source>
</evidence>
<dbReference type="InterPro" id="IPR057233">
    <property type="entry name" value="DUF7911"/>
</dbReference>